<dbReference type="AlphaFoldDB" id="A0A9K3JP84"/>
<accession>A0A9K3JP84</accession>
<reference evidence="1" key="2">
    <citation type="submission" date="2020-06" db="EMBL/GenBank/DDBJ databases">
        <title>Helianthus annuus Genome sequencing and assembly Release 2.</title>
        <authorList>
            <person name="Gouzy J."/>
            <person name="Langlade N."/>
            <person name="Munos S."/>
        </authorList>
    </citation>
    <scope>NUCLEOTIDE SEQUENCE</scope>
    <source>
        <tissue evidence="1">Leaves</tissue>
    </source>
</reference>
<name>A0A9K3JP84_HELAN</name>
<dbReference type="Proteomes" id="UP000215914">
    <property type="component" value="Unassembled WGS sequence"/>
</dbReference>
<proteinExistence type="predicted"/>
<dbReference type="PANTHER" id="PTHR35128">
    <property type="entry name" value="SECRETION-REGULATING GUANINE NUCLEOTIDE EXCHANGE FACTOR"/>
    <property type="match status" value="1"/>
</dbReference>
<dbReference type="Gramene" id="mRNA:HanXRQr2_Chr02g0070441">
    <property type="protein sequence ID" value="mRNA:HanXRQr2_Chr02g0070441"/>
    <property type="gene ID" value="HanXRQr2_Chr02g0070441"/>
</dbReference>
<comment type="caution">
    <text evidence="1">The sequence shown here is derived from an EMBL/GenBank/DDBJ whole genome shotgun (WGS) entry which is preliminary data.</text>
</comment>
<gene>
    <name evidence="1" type="ORF">HanXRQr2_Chr02g0070441</name>
</gene>
<protein>
    <submittedName>
        <fullName evidence="1">Uncharacterized protein</fullName>
    </submittedName>
</protein>
<dbReference type="PANTHER" id="PTHR35128:SF1">
    <property type="entry name" value="SECRETION-REGULATING GUANINE NUCLEOTIDE EXCHANGE FACTOR"/>
    <property type="match status" value="1"/>
</dbReference>
<dbReference type="EMBL" id="MNCJ02000317">
    <property type="protein sequence ID" value="KAF5818819.1"/>
    <property type="molecule type" value="Genomic_DNA"/>
</dbReference>
<keyword evidence="2" id="KW-1185">Reference proteome</keyword>
<evidence type="ECO:0000313" key="1">
    <source>
        <dbReference type="EMBL" id="KAF5818819.1"/>
    </source>
</evidence>
<reference evidence="1" key="1">
    <citation type="journal article" date="2017" name="Nature">
        <title>The sunflower genome provides insights into oil metabolism, flowering and Asterid evolution.</title>
        <authorList>
            <person name="Badouin H."/>
            <person name="Gouzy J."/>
            <person name="Grassa C.J."/>
            <person name="Murat F."/>
            <person name="Staton S.E."/>
            <person name="Cottret L."/>
            <person name="Lelandais-Briere C."/>
            <person name="Owens G.L."/>
            <person name="Carrere S."/>
            <person name="Mayjonade B."/>
            <person name="Legrand L."/>
            <person name="Gill N."/>
            <person name="Kane N.C."/>
            <person name="Bowers J.E."/>
            <person name="Hubner S."/>
            <person name="Bellec A."/>
            <person name="Berard A."/>
            <person name="Berges H."/>
            <person name="Blanchet N."/>
            <person name="Boniface M.C."/>
            <person name="Brunel D."/>
            <person name="Catrice O."/>
            <person name="Chaidir N."/>
            <person name="Claudel C."/>
            <person name="Donnadieu C."/>
            <person name="Faraut T."/>
            <person name="Fievet G."/>
            <person name="Helmstetter N."/>
            <person name="King M."/>
            <person name="Knapp S.J."/>
            <person name="Lai Z."/>
            <person name="Le Paslier M.C."/>
            <person name="Lippi Y."/>
            <person name="Lorenzon L."/>
            <person name="Mandel J.R."/>
            <person name="Marage G."/>
            <person name="Marchand G."/>
            <person name="Marquand E."/>
            <person name="Bret-Mestries E."/>
            <person name="Morien E."/>
            <person name="Nambeesan S."/>
            <person name="Nguyen T."/>
            <person name="Pegot-Espagnet P."/>
            <person name="Pouilly N."/>
            <person name="Raftis F."/>
            <person name="Sallet E."/>
            <person name="Schiex T."/>
            <person name="Thomas J."/>
            <person name="Vandecasteele C."/>
            <person name="Vares D."/>
            <person name="Vear F."/>
            <person name="Vautrin S."/>
            <person name="Crespi M."/>
            <person name="Mangin B."/>
            <person name="Burke J.M."/>
            <person name="Salse J."/>
            <person name="Munos S."/>
            <person name="Vincourt P."/>
            <person name="Rieseberg L.H."/>
            <person name="Langlade N.B."/>
        </authorList>
    </citation>
    <scope>NUCLEOTIDE SEQUENCE</scope>
    <source>
        <tissue evidence="1">Leaves</tissue>
    </source>
</reference>
<evidence type="ECO:0000313" key="2">
    <source>
        <dbReference type="Proteomes" id="UP000215914"/>
    </source>
</evidence>
<organism evidence="1 2">
    <name type="scientific">Helianthus annuus</name>
    <name type="common">Common sunflower</name>
    <dbReference type="NCBI Taxonomy" id="4232"/>
    <lineage>
        <taxon>Eukaryota</taxon>
        <taxon>Viridiplantae</taxon>
        <taxon>Streptophyta</taxon>
        <taxon>Embryophyta</taxon>
        <taxon>Tracheophyta</taxon>
        <taxon>Spermatophyta</taxon>
        <taxon>Magnoliopsida</taxon>
        <taxon>eudicotyledons</taxon>
        <taxon>Gunneridae</taxon>
        <taxon>Pentapetalae</taxon>
        <taxon>asterids</taxon>
        <taxon>campanulids</taxon>
        <taxon>Asterales</taxon>
        <taxon>Asteraceae</taxon>
        <taxon>Asteroideae</taxon>
        <taxon>Heliantheae alliance</taxon>
        <taxon>Heliantheae</taxon>
        <taxon>Helianthus</taxon>
    </lineage>
</organism>
<sequence>MIGVTKDYLLTLLVHMPKDTRRKRMIDVNLEVMMREGVDVAEVKCLELPLSPTFLVDRVPGLDRRMYMQNYKGIHLPFFSLVDNMMYCFYSSPVICSNSTFKEGEFGFAISSVLNR</sequence>